<comment type="similarity">
    <text evidence="1">Belongs to the proteasome inhibitor PI31 family.</text>
</comment>
<feature type="region of interest" description="Disordered" evidence="3">
    <location>
        <begin position="283"/>
        <end position="345"/>
    </location>
</feature>
<evidence type="ECO:0000313" key="6">
    <source>
        <dbReference type="Proteomes" id="UP000193467"/>
    </source>
</evidence>
<dbReference type="PANTHER" id="PTHR13266:SF1">
    <property type="entry name" value="PROTEASOME INHIBITOR PI31 SUBUNIT"/>
    <property type="match status" value="1"/>
</dbReference>
<dbReference type="GO" id="GO:0000502">
    <property type="term" value="C:proteasome complex"/>
    <property type="evidence" value="ECO:0007669"/>
    <property type="project" value="UniProtKB-KW"/>
</dbReference>
<dbReference type="GO" id="GO:0004866">
    <property type="term" value="F:endopeptidase inhibitor activity"/>
    <property type="evidence" value="ECO:0007669"/>
    <property type="project" value="InterPro"/>
</dbReference>
<organism evidence="5 6">
    <name type="scientific">Leucosporidium creatinivorum</name>
    <dbReference type="NCBI Taxonomy" id="106004"/>
    <lineage>
        <taxon>Eukaryota</taxon>
        <taxon>Fungi</taxon>
        <taxon>Dikarya</taxon>
        <taxon>Basidiomycota</taxon>
        <taxon>Pucciniomycotina</taxon>
        <taxon>Microbotryomycetes</taxon>
        <taxon>Leucosporidiales</taxon>
        <taxon>Leucosporidium</taxon>
    </lineage>
</organism>
<comment type="caution">
    <text evidence="5">The sequence shown here is derived from an EMBL/GenBank/DDBJ whole genome shotgun (WGS) entry which is preliminary data.</text>
</comment>
<feature type="compositionally biased region" description="Gly residues" evidence="3">
    <location>
        <begin position="307"/>
        <end position="327"/>
    </location>
</feature>
<dbReference type="InParanoid" id="A0A1Y2D9T9"/>
<dbReference type="InterPro" id="IPR021625">
    <property type="entry name" value="PI31_Prot_N"/>
</dbReference>
<accession>A0A1Y2D9T9</accession>
<feature type="domain" description="PI31 proteasome regulator N-terminal" evidence="4">
    <location>
        <begin position="20"/>
        <end position="170"/>
    </location>
</feature>
<evidence type="ECO:0000256" key="1">
    <source>
        <dbReference type="ARBA" id="ARBA00006405"/>
    </source>
</evidence>
<evidence type="ECO:0000256" key="2">
    <source>
        <dbReference type="ARBA" id="ARBA00022942"/>
    </source>
</evidence>
<proteinExistence type="inferred from homology"/>
<dbReference type="InterPro" id="IPR045128">
    <property type="entry name" value="PI31-like"/>
</dbReference>
<dbReference type="GO" id="GO:0070628">
    <property type="term" value="F:proteasome binding"/>
    <property type="evidence" value="ECO:0007669"/>
    <property type="project" value="InterPro"/>
</dbReference>
<feature type="region of interest" description="Disordered" evidence="3">
    <location>
        <begin position="174"/>
        <end position="258"/>
    </location>
</feature>
<evidence type="ECO:0000259" key="4">
    <source>
        <dbReference type="Pfam" id="PF11566"/>
    </source>
</evidence>
<keyword evidence="6" id="KW-1185">Reference proteome</keyword>
<dbReference type="Gene3D" id="3.40.1000.30">
    <property type="match status" value="1"/>
</dbReference>
<dbReference type="AlphaFoldDB" id="A0A1Y2D9T9"/>
<evidence type="ECO:0000313" key="5">
    <source>
        <dbReference type="EMBL" id="ORY55967.1"/>
    </source>
</evidence>
<feature type="compositionally biased region" description="Gly residues" evidence="3">
    <location>
        <begin position="283"/>
        <end position="295"/>
    </location>
</feature>
<feature type="compositionally biased region" description="Low complexity" evidence="3">
    <location>
        <begin position="199"/>
        <end position="214"/>
    </location>
</feature>
<evidence type="ECO:0000256" key="3">
    <source>
        <dbReference type="SAM" id="MobiDB-lite"/>
    </source>
</evidence>
<dbReference type="OrthoDB" id="68090at2759"/>
<gene>
    <name evidence="5" type="ORF">BCR35DRAFT_309946</name>
</gene>
<reference evidence="5 6" key="1">
    <citation type="submission" date="2016-07" db="EMBL/GenBank/DDBJ databases">
        <title>Pervasive Adenine N6-methylation of Active Genes in Fungi.</title>
        <authorList>
            <consortium name="DOE Joint Genome Institute"/>
            <person name="Mondo S.J."/>
            <person name="Dannebaum R.O."/>
            <person name="Kuo R.C."/>
            <person name="Labutti K."/>
            <person name="Haridas S."/>
            <person name="Kuo A."/>
            <person name="Salamov A."/>
            <person name="Ahrendt S.R."/>
            <person name="Lipzen A."/>
            <person name="Sullivan W."/>
            <person name="Andreopoulos W.B."/>
            <person name="Clum A."/>
            <person name="Lindquist E."/>
            <person name="Daum C."/>
            <person name="Ramamoorthy G.K."/>
            <person name="Gryganskyi A."/>
            <person name="Culley D."/>
            <person name="Magnuson J.K."/>
            <person name="James T.Y."/>
            <person name="O'Malley M.A."/>
            <person name="Stajich J.E."/>
            <person name="Spatafora J.W."/>
            <person name="Visel A."/>
            <person name="Grigoriev I.V."/>
        </authorList>
    </citation>
    <scope>NUCLEOTIDE SEQUENCE [LARGE SCALE GENOMIC DNA]</scope>
    <source>
        <strain evidence="5 6">62-1032</strain>
    </source>
</reference>
<feature type="non-terminal residue" evidence="5">
    <location>
        <position position="1"/>
    </location>
</feature>
<dbReference type="EMBL" id="MCGR01000088">
    <property type="protein sequence ID" value="ORY55967.1"/>
    <property type="molecule type" value="Genomic_DNA"/>
</dbReference>
<sequence length="368" mass="37341">SLTPSSLSSLAVSLLPSDDNSLSSPIEALALLIHSIHTQVGFRLISPASPAVEQEEGAQSVINKLPAGWSSSGSPKFKYKHEQSSLEFVISVTELGGRALVAAVAVENPKSTSFDLLLTDYFSHSTFPLSSLSSAEDFTKAFSTAARLADLITLYRLNILQPLIPGLQKDGYTELPASTSTSSSSGSGSGDGRGRVAQPGGPYYPDVGGPLMGIPGRGGGQAFPPPERGGDDPLRIPGSGGRGRLPNPHDVGRSDLLPLGGMGGTFGSAGVGRDIFGGGGMGGGIGGPGGGGGMMMGRDEFRERFGGDGTVGGRGGQGGGRLWGGDGYLPPGGAPPGARFDPVGPGVSRLSCFSPSPRLASFPRLSFS</sequence>
<dbReference type="GO" id="GO:0043161">
    <property type="term" value="P:proteasome-mediated ubiquitin-dependent protein catabolic process"/>
    <property type="evidence" value="ECO:0007669"/>
    <property type="project" value="InterPro"/>
</dbReference>
<dbReference type="STRING" id="106004.A0A1Y2D9T9"/>
<dbReference type="Proteomes" id="UP000193467">
    <property type="component" value="Unassembled WGS sequence"/>
</dbReference>
<keyword evidence="2 5" id="KW-0647">Proteasome</keyword>
<feature type="compositionally biased region" description="Basic and acidic residues" evidence="3">
    <location>
        <begin position="297"/>
        <end position="306"/>
    </location>
</feature>
<dbReference type="Pfam" id="PF11566">
    <property type="entry name" value="PI31_Prot_N"/>
    <property type="match status" value="1"/>
</dbReference>
<dbReference type="PANTHER" id="PTHR13266">
    <property type="entry name" value="PROTEASOME INHIBITOR"/>
    <property type="match status" value="1"/>
</dbReference>
<protein>
    <submittedName>
        <fullName evidence="5">PI31 proteasome regulator N-terminal-domain-containing protein</fullName>
    </submittedName>
</protein>
<name>A0A1Y2D9T9_9BASI</name>